<organism evidence="19 20">
    <name type="scientific">Dioscorea zingiberensis</name>
    <dbReference type="NCBI Taxonomy" id="325984"/>
    <lineage>
        <taxon>Eukaryota</taxon>
        <taxon>Viridiplantae</taxon>
        <taxon>Streptophyta</taxon>
        <taxon>Embryophyta</taxon>
        <taxon>Tracheophyta</taxon>
        <taxon>Spermatophyta</taxon>
        <taxon>Magnoliopsida</taxon>
        <taxon>Liliopsida</taxon>
        <taxon>Dioscoreales</taxon>
        <taxon>Dioscoreaceae</taxon>
        <taxon>Dioscorea</taxon>
    </lineage>
</organism>
<evidence type="ECO:0000256" key="9">
    <source>
        <dbReference type="ARBA" id="ARBA00022723"/>
    </source>
</evidence>
<evidence type="ECO:0000256" key="1">
    <source>
        <dbReference type="ARBA" id="ARBA00001970"/>
    </source>
</evidence>
<gene>
    <name evidence="19" type="ORF">J5N97_021166</name>
</gene>
<dbReference type="Pfam" id="PF00141">
    <property type="entry name" value="peroxidase"/>
    <property type="match status" value="1"/>
</dbReference>
<comment type="caution">
    <text evidence="19">The sequence shown here is derived from an EMBL/GenBank/DDBJ whole genome shotgun (WGS) entry which is preliminary data.</text>
</comment>
<evidence type="ECO:0000256" key="2">
    <source>
        <dbReference type="ARBA" id="ARBA00004229"/>
    </source>
</evidence>
<dbReference type="GO" id="GO:0020037">
    <property type="term" value="F:heme binding"/>
    <property type="evidence" value="ECO:0007669"/>
    <property type="project" value="InterPro"/>
</dbReference>
<keyword evidence="15" id="KW-0376">Hydrogen peroxide</keyword>
<evidence type="ECO:0000256" key="3">
    <source>
        <dbReference type="ARBA" id="ARBA00006873"/>
    </source>
</evidence>
<dbReference type="SUPFAM" id="SSF48113">
    <property type="entry name" value="Heme-dependent peroxidases"/>
    <property type="match status" value="1"/>
</dbReference>
<dbReference type="EC" id="1.11.1.11" evidence="4"/>
<dbReference type="PANTHER" id="PTHR31356">
    <property type="entry name" value="THYLAKOID LUMENAL 29 KDA PROTEIN, CHLOROPLASTIC-RELATED"/>
    <property type="match status" value="1"/>
</dbReference>
<dbReference type="PRINTS" id="PR00458">
    <property type="entry name" value="PEROXIDASE"/>
</dbReference>
<evidence type="ECO:0000256" key="7">
    <source>
        <dbReference type="ARBA" id="ARBA00022617"/>
    </source>
</evidence>
<dbReference type="Gene3D" id="1.10.420.10">
    <property type="entry name" value="Peroxidase, domain 2"/>
    <property type="match status" value="1"/>
</dbReference>
<comment type="similarity">
    <text evidence="3">Belongs to the peroxidase family. Ascorbate peroxidase subfamily.</text>
</comment>
<evidence type="ECO:0000256" key="12">
    <source>
        <dbReference type="ARBA" id="ARBA00022958"/>
    </source>
</evidence>
<dbReference type="PRINTS" id="PR00459">
    <property type="entry name" value="ASPEROXIDASE"/>
</dbReference>
<dbReference type="AlphaFoldDB" id="A0A9D5CH58"/>
<feature type="domain" description="Plant heme peroxidase family profile" evidence="18">
    <location>
        <begin position="110"/>
        <end position="380"/>
    </location>
</feature>
<dbReference type="FunFam" id="1.10.520.10:FF:000007">
    <property type="entry name" value="L-ascorbate peroxidase S chloroplastic/mitochondrial"/>
    <property type="match status" value="1"/>
</dbReference>
<dbReference type="CDD" id="cd00691">
    <property type="entry name" value="ascorbate_peroxidase"/>
    <property type="match status" value="1"/>
</dbReference>
<proteinExistence type="inferred from homology"/>
<evidence type="ECO:0000256" key="17">
    <source>
        <dbReference type="SAM" id="MobiDB-lite"/>
    </source>
</evidence>
<dbReference type="InterPro" id="IPR044831">
    <property type="entry name" value="Ccp1-like"/>
</dbReference>
<sequence length="380" mass="41425">MAAERLSASSMACIGASAAFASSLRRASARSALHLSSFHRSSDFRSLLVVPPPLRSSRHRSFQVRPLHRCAIRASSSVPAVAAASDPAQLRGAREDIKELLRSTFCHPILVRLGWHDSGTYDKNIEEWPQRGGANGSLRFEVELKHAANAGLVNALKLINPIKEKYSGITYADLFQLASATAIEDAGGPKIPMKYGRVDVSGPEECPPEGKLPAAGPPSPAAHLRDVFYRMGLDDKEIVALSGAHTLGRSRPERSGWGKPVTKYTKDGPGAPGGQSWTVQWLKFDNSYFKDIKERKDEDLLVLPTDAVLFEDPSFKIYAEKYAEDEDAFFKDYAEAHAKLSNLGAKFDPPEGINIDDDSKSTPTPEPFVAAKYSSGEKKA</sequence>
<dbReference type="GO" id="GO:0034599">
    <property type="term" value="P:cellular response to oxidative stress"/>
    <property type="evidence" value="ECO:0007669"/>
    <property type="project" value="InterPro"/>
</dbReference>
<evidence type="ECO:0000259" key="18">
    <source>
        <dbReference type="PROSITE" id="PS50873"/>
    </source>
</evidence>
<dbReference type="PROSITE" id="PS00435">
    <property type="entry name" value="PEROXIDASE_1"/>
    <property type="match status" value="1"/>
</dbReference>
<keyword evidence="8" id="KW-0934">Plastid</keyword>
<reference evidence="19" key="1">
    <citation type="submission" date="2021-03" db="EMBL/GenBank/DDBJ databases">
        <authorList>
            <person name="Li Z."/>
            <person name="Yang C."/>
        </authorList>
    </citation>
    <scope>NUCLEOTIDE SEQUENCE</scope>
    <source>
        <strain evidence="19">Dzin_1.0</strain>
        <tissue evidence="19">Leaf</tissue>
    </source>
</reference>
<evidence type="ECO:0000256" key="13">
    <source>
        <dbReference type="ARBA" id="ARBA00023002"/>
    </source>
</evidence>
<dbReference type="InterPro" id="IPR019793">
    <property type="entry name" value="Peroxidases_heam-ligand_BS"/>
</dbReference>
<evidence type="ECO:0000256" key="11">
    <source>
        <dbReference type="ARBA" id="ARBA00022946"/>
    </source>
</evidence>
<evidence type="ECO:0000256" key="4">
    <source>
        <dbReference type="ARBA" id="ARBA00012940"/>
    </source>
</evidence>
<evidence type="ECO:0000256" key="5">
    <source>
        <dbReference type="ARBA" id="ARBA00022528"/>
    </source>
</evidence>
<dbReference type="PANTHER" id="PTHR31356:SF1">
    <property type="entry name" value="L-ASCORBATE PEROXIDASE S, CHLOROPLASTIC_MITOCHONDRIAL"/>
    <property type="match status" value="1"/>
</dbReference>
<dbReference type="EMBL" id="JAGGNH010000005">
    <property type="protein sequence ID" value="KAJ0973207.1"/>
    <property type="molecule type" value="Genomic_DNA"/>
</dbReference>
<evidence type="ECO:0000256" key="15">
    <source>
        <dbReference type="ARBA" id="ARBA00023324"/>
    </source>
</evidence>
<keyword evidence="11" id="KW-0809">Transit peptide</keyword>
<keyword evidence="13" id="KW-0560">Oxidoreductase</keyword>
<dbReference type="GO" id="GO:0009507">
    <property type="term" value="C:chloroplast"/>
    <property type="evidence" value="ECO:0007669"/>
    <property type="project" value="UniProtKB-SubCell"/>
</dbReference>
<evidence type="ECO:0000313" key="20">
    <source>
        <dbReference type="Proteomes" id="UP001085076"/>
    </source>
</evidence>
<keyword evidence="5" id="KW-0150">Chloroplast</keyword>
<keyword evidence="6" id="KW-0575">Peroxidase</keyword>
<dbReference type="Gene3D" id="1.10.520.10">
    <property type="match status" value="1"/>
</dbReference>
<comment type="catalytic activity">
    <reaction evidence="16">
        <text>L-ascorbate + H2O2 = L-dehydroascorbate + 2 H2O</text>
        <dbReference type="Rhea" id="RHEA:22996"/>
        <dbReference type="ChEBI" id="CHEBI:15377"/>
        <dbReference type="ChEBI" id="CHEBI:16240"/>
        <dbReference type="ChEBI" id="CHEBI:38290"/>
        <dbReference type="ChEBI" id="CHEBI:58539"/>
        <dbReference type="EC" id="1.11.1.11"/>
    </reaction>
</comment>
<evidence type="ECO:0000256" key="16">
    <source>
        <dbReference type="ARBA" id="ARBA00047994"/>
    </source>
</evidence>
<dbReference type="InterPro" id="IPR010255">
    <property type="entry name" value="Haem_peroxidase_sf"/>
</dbReference>
<dbReference type="OrthoDB" id="2859658at2759"/>
<evidence type="ECO:0000256" key="6">
    <source>
        <dbReference type="ARBA" id="ARBA00022559"/>
    </source>
</evidence>
<evidence type="ECO:0000313" key="19">
    <source>
        <dbReference type="EMBL" id="KAJ0973207.1"/>
    </source>
</evidence>
<evidence type="ECO:0000256" key="8">
    <source>
        <dbReference type="ARBA" id="ARBA00022640"/>
    </source>
</evidence>
<feature type="region of interest" description="Disordered" evidence="17">
    <location>
        <begin position="347"/>
        <end position="380"/>
    </location>
</feature>
<keyword evidence="9" id="KW-0479">Metal-binding</keyword>
<reference evidence="19" key="2">
    <citation type="journal article" date="2022" name="Hortic Res">
        <title>The genome of Dioscorea zingiberensis sheds light on the biosynthesis, origin and evolution of the medicinally important diosgenin saponins.</title>
        <authorList>
            <person name="Li Y."/>
            <person name="Tan C."/>
            <person name="Li Z."/>
            <person name="Guo J."/>
            <person name="Li S."/>
            <person name="Chen X."/>
            <person name="Wang C."/>
            <person name="Dai X."/>
            <person name="Yang H."/>
            <person name="Song W."/>
            <person name="Hou L."/>
            <person name="Xu J."/>
            <person name="Tong Z."/>
            <person name="Xu A."/>
            <person name="Yuan X."/>
            <person name="Wang W."/>
            <person name="Yang Q."/>
            <person name="Chen L."/>
            <person name="Sun Z."/>
            <person name="Wang K."/>
            <person name="Pan B."/>
            <person name="Chen J."/>
            <person name="Bao Y."/>
            <person name="Liu F."/>
            <person name="Qi X."/>
            <person name="Gang D.R."/>
            <person name="Wen J."/>
            <person name="Li J."/>
        </authorList>
    </citation>
    <scope>NUCLEOTIDE SEQUENCE</scope>
    <source>
        <strain evidence="19">Dzin_1.0</strain>
    </source>
</reference>
<keyword evidence="12" id="KW-0630">Potassium</keyword>
<dbReference type="GO" id="GO:0016688">
    <property type="term" value="F:L-ascorbate peroxidase activity"/>
    <property type="evidence" value="ECO:0007669"/>
    <property type="project" value="UniProtKB-EC"/>
</dbReference>
<dbReference type="GO" id="GO:0046872">
    <property type="term" value="F:metal ion binding"/>
    <property type="evidence" value="ECO:0007669"/>
    <property type="project" value="UniProtKB-KW"/>
</dbReference>
<name>A0A9D5CH58_9LILI</name>
<dbReference type="FunFam" id="1.10.420.10:FF:000005">
    <property type="entry name" value="L-ascorbate peroxidase T, chloroplastic"/>
    <property type="match status" value="1"/>
</dbReference>
<dbReference type="PROSITE" id="PS50873">
    <property type="entry name" value="PEROXIDASE_4"/>
    <property type="match status" value="1"/>
</dbReference>
<feature type="region of interest" description="Disordered" evidence="17">
    <location>
        <begin position="249"/>
        <end position="272"/>
    </location>
</feature>
<dbReference type="GO" id="GO:0042744">
    <property type="term" value="P:hydrogen peroxide catabolic process"/>
    <property type="evidence" value="ECO:0007669"/>
    <property type="project" value="UniProtKB-KW"/>
</dbReference>
<keyword evidence="10" id="KW-0106">Calcium</keyword>
<dbReference type="GO" id="GO:0000302">
    <property type="term" value="P:response to reactive oxygen species"/>
    <property type="evidence" value="ECO:0007669"/>
    <property type="project" value="TreeGrafter"/>
</dbReference>
<keyword evidence="20" id="KW-1185">Reference proteome</keyword>
<dbReference type="Proteomes" id="UP001085076">
    <property type="component" value="Miscellaneous, Linkage group lg05"/>
</dbReference>
<keyword evidence="14" id="KW-0408">Iron</keyword>
<evidence type="ECO:0000256" key="10">
    <source>
        <dbReference type="ARBA" id="ARBA00022837"/>
    </source>
</evidence>
<dbReference type="InterPro" id="IPR002207">
    <property type="entry name" value="Peroxidase_I"/>
</dbReference>
<evidence type="ECO:0000256" key="14">
    <source>
        <dbReference type="ARBA" id="ARBA00023004"/>
    </source>
</evidence>
<dbReference type="InterPro" id="IPR002016">
    <property type="entry name" value="Haem_peroxidase"/>
</dbReference>
<keyword evidence="7" id="KW-0349">Heme</keyword>
<accession>A0A9D5CH58</accession>
<protein>
    <recommendedName>
        <fullName evidence="4">L-ascorbate peroxidase</fullName>
        <ecNumber evidence="4">1.11.1.11</ecNumber>
    </recommendedName>
</protein>
<comment type="cofactor">
    <cofactor evidence="1">
        <name>heme b</name>
        <dbReference type="ChEBI" id="CHEBI:60344"/>
    </cofactor>
</comment>
<comment type="subcellular location">
    <subcellularLocation>
        <location evidence="2">Plastid</location>
        <location evidence="2">Chloroplast</location>
    </subcellularLocation>
</comment>